<proteinExistence type="predicted"/>
<name>A0A8K0TC62_9PEZI</name>
<comment type="caution">
    <text evidence="2">The sequence shown here is derived from an EMBL/GenBank/DDBJ whole genome shotgun (WGS) entry which is preliminary data.</text>
</comment>
<accession>A0A8K0TC62</accession>
<protein>
    <submittedName>
        <fullName evidence="2">Uncharacterized protein</fullName>
    </submittedName>
</protein>
<organism evidence="2 3">
    <name type="scientific">Plectosphaerella cucumerina</name>
    <dbReference type="NCBI Taxonomy" id="40658"/>
    <lineage>
        <taxon>Eukaryota</taxon>
        <taxon>Fungi</taxon>
        <taxon>Dikarya</taxon>
        <taxon>Ascomycota</taxon>
        <taxon>Pezizomycotina</taxon>
        <taxon>Sordariomycetes</taxon>
        <taxon>Hypocreomycetidae</taxon>
        <taxon>Glomerellales</taxon>
        <taxon>Plectosphaerellaceae</taxon>
        <taxon>Plectosphaerella</taxon>
    </lineage>
</organism>
<reference evidence="2" key="1">
    <citation type="journal article" date="2021" name="Nat. Commun.">
        <title>Genetic determinants of endophytism in the Arabidopsis root mycobiome.</title>
        <authorList>
            <person name="Mesny F."/>
            <person name="Miyauchi S."/>
            <person name="Thiergart T."/>
            <person name="Pickel B."/>
            <person name="Atanasova L."/>
            <person name="Karlsson M."/>
            <person name="Huettel B."/>
            <person name="Barry K.W."/>
            <person name="Haridas S."/>
            <person name="Chen C."/>
            <person name="Bauer D."/>
            <person name="Andreopoulos W."/>
            <person name="Pangilinan J."/>
            <person name="LaButti K."/>
            <person name="Riley R."/>
            <person name="Lipzen A."/>
            <person name="Clum A."/>
            <person name="Drula E."/>
            <person name="Henrissat B."/>
            <person name="Kohler A."/>
            <person name="Grigoriev I.V."/>
            <person name="Martin F.M."/>
            <person name="Hacquard S."/>
        </authorList>
    </citation>
    <scope>NUCLEOTIDE SEQUENCE</scope>
    <source>
        <strain evidence="2">MPI-CAGE-AT-0016</strain>
    </source>
</reference>
<dbReference type="Proteomes" id="UP000813385">
    <property type="component" value="Unassembled WGS sequence"/>
</dbReference>
<feature type="compositionally biased region" description="Basic and acidic residues" evidence="1">
    <location>
        <begin position="154"/>
        <end position="166"/>
    </location>
</feature>
<gene>
    <name evidence="2" type="ORF">B0T11DRAFT_286017</name>
</gene>
<dbReference type="EMBL" id="JAGPXD010000004">
    <property type="protein sequence ID" value="KAH7359230.1"/>
    <property type="molecule type" value="Genomic_DNA"/>
</dbReference>
<sequence>MELAVWTGCWAAPSFRAINAPDDGADTVGDASCDSAARTNPAGKRAPEDFSPPIAAQCPILHLFCFNPPRPAPARPLQQRGRGPFDPLSRLGRQPQLFFLLVCHLFFFFPSLHSPPSDWPTHGVSPPLSFPPNFSGRARRNDRRDGGRGAGAERQTDERRWEERRTNGPSQKGTRQRQPPPNRRPFTAPADDIAEQSILVLETGLGLGPGGGFPFPNL</sequence>
<evidence type="ECO:0000256" key="1">
    <source>
        <dbReference type="SAM" id="MobiDB-lite"/>
    </source>
</evidence>
<feature type="region of interest" description="Disordered" evidence="1">
    <location>
        <begin position="117"/>
        <end position="189"/>
    </location>
</feature>
<evidence type="ECO:0000313" key="2">
    <source>
        <dbReference type="EMBL" id="KAH7359230.1"/>
    </source>
</evidence>
<dbReference type="AlphaFoldDB" id="A0A8K0TC62"/>
<keyword evidence="3" id="KW-1185">Reference proteome</keyword>
<evidence type="ECO:0000313" key="3">
    <source>
        <dbReference type="Proteomes" id="UP000813385"/>
    </source>
</evidence>